<dbReference type="AlphaFoldDB" id="A0A6A5ZQ62"/>
<dbReference type="SUPFAM" id="SSF56112">
    <property type="entry name" value="Protein kinase-like (PK-like)"/>
    <property type="match status" value="1"/>
</dbReference>
<organism evidence="1 2">
    <name type="scientific">Lophiotrema nucula</name>
    <dbReference type="NCBI Taxonomy" id="690887"/>
    <lineage>
        <taxon>Eukaryota</taxon>
        <taxon>Fungi</taxon>
        <taxon>Dikarya</taxon>
        <taxon>Ascomycota</taxon>
        <taxon>Pezizomycotina</taxon>
        <taxon>Dothideomycetes</taxon>
        <taxon>Pleosporomycetidae</taxon>
        <taxon>Pleosporales</taxon>
        <taxon>Lophiotremataceae</taxon>
        <taxon>Lophiotrema</taxon>
    </lineage>
</organism>
<sequence>MVFGVGLVAAVFRDSMVFWTKCSEQALFSGLIGHGTLKLPESIISLRSARLEAEQYSMPPPEQHHMGRCPLPTSASSNYKVVKVIGDTSGINRGGMNGGVFIVKHVMTGELAVEKRLKHDDVKNIQAQRDIDYLRQITEHDLTKNITALKAVVYRESNLTCSVFLKYCELGNLGELGERHWRRIC</sequence>
<reference evidence="1" key="1">
    <citation type="journal article" date="2020" name="Stud. Mycol.">
        <title>101 Dothideomycetes genomes: a test case for predicting lifestyles and emergence of pathogens.</title>
        <authorList>
            <person name="Haridas S."/>
            <person name="Albert R."/>
            <person name="Binder M."/>
            <person name="Bloem J."/>
            <person name="Labutti K."/>
            <person name="Salamov A."/>
            <person name="Andreopoulos B."/>
            <person name="Baker S."/>
            <person name="Barry K."/>
            <person name="Bills G."/>
            <person name="Bluhm B."/>
            <person name="Cannon C."/>
            <person name="Castanera R."/>
            <person name="Culley D."/>
            <person name="Daum C."/>
            <person name="Ezra D."/>
            <person name="Gonzalez J."/>
            <person name="Henrissat B."/>
            <person name="Kuo A."/>
            <person name="Liang C."/>
            <person name="Lipzen A."/>
            <person name="Lutzoni F."/>
            <person name="Magnuson J."/>
            <person name="Mondo S."/>
            <person name="Nolan M."/>
            <person name="Ohm R."/>
            <person name="Pangilinan J."/>
            <person name="Park H.-J."/>
            <person name="Ramirez L."/>
            <person name="Alfaro M."/>
            <person name="Sun H."/>
            <person name="Tritt A."/>
            <person name="Yoshinaga Y."/>
            <person name="Zwiers L.-H."/>
            <person name="Turgeon B."/>
            <person name="Goodwin S."/>
            <person name="Spatafora J."/>
            <person name="Crous P."/>
            <person name="Grigoriev I."/>
        </authorList>
    </citation>
    <scope>NUCLEOTIDE SEQUENCE</scope>
    <source>
        <strain evidence="1">CBS 627.86</strain>
    </source>
</reference>
<keyword evidence="2" id="KW-1185">Reference proteome</keyword>
<evidence type="ECO:0000313" key="2">
    <source>
        <dbReference type="Proteomes" id="UP000799770"/>
    </source>
</evidence>
<dbReference type="InterPro" id="IPR011009">
    <property type="entry name" value="Kinase-like_dom_sf"/>
</dbReference>
<protein>
    <recommendedName>
        <fullName evidence="3">Protein kinase domain-containing protein</fullName>
    </recommendedName>
</protein>
<name>A0A6A5ZQ62_9PLEO</name>
<accession>A0A6A5ZQ62</accession>
<dbReference type="OrthoDB" id="310217at2759"/>
<dbReference type="Proteomes" id="UP000799770">
    <property type="component" value="Unassembled WGS sequence"/>
</dbReference>
<dbReference type="EMBL" id="ML977312">
    <property type="protein sequence ID" value="KAF2121285.1"/>
    <property type="molecule type" value="Genomic_DNA"/>
</dbReference>
<proteinExistence type="predicted"/>
<evidence type="ECO:0000313" key="1">
    <source>
        <dbReference type="EMBL" id="KAF2121285.1"/>
    </source>
</evidence>
<gene>
    <name evidence="1" type="ORF">BDV96DRAFT_640681</name>
</gene>
<evidence type="ECO:0008006" key="3">
    <source>
        <dbReference type="Google" id="ProtNLM"/>
    </source>
</evidence>